<evidence type="ECO:0000313" key="1">
    <source>
        <dbReference type="EMBL" id="KFK30610.1"/>
    </source>
</evidence>
<sequence>MFLFIRISQFPVLVPNSLFSNQMIVNKSSAQWRAIASKIPLQTDDLEKIHEI</sequence>
<proteinExistence type="predicted"/>
<organism evidence="1 2">
    <name type="scientific">Arabis alpina</name>
    <name type="common">Alpine rock-cress</name>
    <dbReference type="NCBI Taxonomy" id="50452"/>
    <lineage>
        <taxon>Eukaryota</taxon>
        <taxon>Viridiplantae</taxon>
        <taxon>Streptophyta</taxon>
        <taxon>Embryophyta</taxon>
        <taxon>Tracheophyta</taxon>
        <taxon>Spermatophyta</taxon>
        <taxon>Magnoliopsida</taxon>
        <taxon>eudicotyledons</taxon>
        <taxon>Gunneridae</taxon>
        <taxon>Pentapetalae</taxon>
        <taxon>rosids</taxon>
        <taxon>malvids</taxon>
        <taxon>Brassicales</taxon>
        <taxon>Brassicaceae</taxon>
        <taxon>Arabideae</taxon>
        <taxon>Arabis</taxon>
    </lineage>
</organism>
<name>A0A087GL58_ARAAL</name>
<dbReference type="AlphaFoldDB" id="A0A087GL58"/>
<evidence type="ECO:0000313" key="2">
    <source>
        <dbReference type="Proteomes" id="UP000029120"/>
    </source>
</evidence>
<dbReference type="PANTHER" id="PTHR30566">
    <property type="entry name" value="YNAI-RELATED MECHANOSENSITIVE ION CHANNEL"/>
    <property type="match status" value="1"/>
</dbReference>
<reference evidence="2" key="1">
    <citation type="journal article" date="2015" name="Nat. Plants">
        <title>Genome expansion of Arabis alpina linked with retrotransposition and reduced symmetric DNA methylation.</title>
        <authorList>
            <person name="Willing E.M."/>
            <person name="Rawat V."/>
            <person name="Mandakova T."/>
            <person name="Maumus F."/>
            <person name="James G.V."/>
            <person name="Nordstroem K.J."/>
            <person name="Becker C."/>
            <person name="Warthmann N."/>
            <person name="Chica C."/>
            <person name="Szarzynska B."/>
            <person name="Zytnicki M."/>
            <person name="Albani M.C."/>
            <person name="Kiefer C."/>
            <person name="Bergonzi S."/>
            <person name="Castaings L."/>
            <person name="Mateos J.L."/>
            <person name="Berns M.C."/>
            <person name="Bujdoso N."/>
            <person name="Piofczyk T."/>
            <person name="de Lorenzo L."/>
            <person name="Barrero-Sicilia C."/>
            <person name="Mateos I."/>
            <person name="Piednoel M."/>
            <person name="Hagmann J."/>
            <person name="Chen-Min-Tao R."/>
            <person name="Iglesias-Fernandez R."/>
            <person name="Schuster S.C."/>
            <person name="Alonso-Blanco C."/>
            <person name="Roudier F."/>
            <person name="Carbonero P."/>
            <person name="Paz-Ares J."/>
            <person name="Davis S.J."/>
            <person name="Pecinka A."/>
            <person name="Quesneville H."/>
            <person name="Colot V."/>
            <person name="Lysak M.A."/>
            <person name="Weigel D."/>
            <person name="Coupland G."/>
            <person name="Schneeberger K."/>
        </authorList>
    </citation>
    <scope>NUCLEOTIDE SEQUENCE [LARGE SCALE GENOMIC DNA]</scope>
    <source>
        <strain evidence="2">cv. Pajares</strain>
    </source>
</reference>
<accession>A0A087GL58</accession>
<keyword evidence="2" id="KW-1185">Reference proteome</keyword>
<protein>
    <submittedName>
        <fullName evidence="1">Uncharacterized protein</fullName>
    </submittedName>
</protein>
<dbReference type="OrthoDB" id="567160at2759"/>
<dbReference type="EMBL" id="CM002874">
    <property type="protein sequence ID" value="KFK30610.1"/>
    <property type="molecule type" value="Genomic_DNA"/>
</dbReference>
<dbReference type="Proteomes" id="UP000029120">
    <property type="component" value="Chromosome 6"/>
</dbReference>
<dbReference type="PANTHER" id="PTHR30566:SF5">
    <property type="entry name" value="MECHANOSENSITIVE ION CHANNEL PROTEIN 1, MITOCHONDRIAL-RELATED"/>
    <property type="match status" value="1"/>
</dbReference>
<gene>
    <name evidence="1" type="ordered locus">AALP_Aa6g003900</name>
</gene>
<dbReference type="Gramene" id="KFK30610">
    <property type="protein sequence ID" value="KFK30610"/>
    <property type="gene ID" value="AALP_AA6G003900"/>
</dbReference>